<dbReference type="Proteomes" id="UP000076502">
    <property type="component" value="Unassembled WGS sequence"/>
</dbReference>
<gene>
    <name evidence="1" type="ORF">WN55_04309</name>
</gene>
<proteinExistence type="predicted"/>
<dbReference type="PANTHER" id="PTHR47326:SF1">
    <property type="entry name" value="HTH PSQ-TYPE DOMAIN-CONTAINING PROTEIN"/>
    <property type="match status" value="1"/>
</dbReference>
<sequence length="108" mass="12789">MILSNRPCYITLGTINLLHRKFPSRYLHRSYPSRGRDNNWPPRSCDLTPPDLFLWLYVKDKVYDNNLKSIPELKDNVRSVISETELHLYEHVLQNVDKMMVACKRKDG</sequence>
<name>A0A154PLP7_DUFNO</name>
<dbReference type="InterPro" id="IPR036397">
    <property type="entry name" value="RNaseH_sf"/>
</dbReference>
<keyword evidence="2" id="KW-1185">Reference proteome</keyword>
<dbReference type="STRING" id="178035.A0A154PLP7"/>
<evidence type="ECO:0000313" key="2">
    <source>
        <dbReference type="Proteomes" id="UP000076502"/>
    </source>
</evidence>
<dbReference type="GO" id="GO:0003676">
    <property type="term" value="F:nucleic acid binding"/>
    <property type="evidence" value="ECO:0007669"/>
    <property type="project" value="InterPro"/>
</dbReference>
<evidence type="ECO:0008006" key="3">
    <source>
        <dbReference type="Google" id="ProtNLM"/>
    </source>
</evidence>
<organism evidence="1 2">
    <name type="scientific">Dufourea novaeangliae</name>
    <name type="common">Sweat bee</name>
    <dbReference type="NCBI Taxonomy" id="178035"/>
    <lineage>
        <taxon>Eukaryota</taxon>
        <taxon>Metazoa</taxon>
        <taxon>Ecdysozoa</taxon>
        <taxon>Arthropoda</taxon>
        <taxon>Hexapoda</taxon>
        <taxon>Insecta</taxon>
        <taxon>Pterygota</taxon>
        <taxon>Neoptera</taxon>
        <taxon>Endopterygota</taxon>
        <taxon>Hymenoptera</taxon>
        <taxon>Apocrita</taxon>
        <taxon>Aculeata</taxon>
        <taxon>Apoidea</taxon>
        <taxon>Anthophila</taxon>
        <taxon>Halictidae</taxon>
        <taxon>Rophitinae</taxon>
        <taxon>Dufourea</taxon>
    </lineage>
</organism>
<dbReference type="AlphaFoldDB" id="A0A154PLP7"/>
<reference evidence="1 2" key="1">
    <citation type="submission" date="2015-07" db="EMBL/GenBank/DDBJ databases">
        <title>The genome of Dufourea novaeangliae.</title>
        <authorList>
            <person name="Pan H."/>
            <person name="Kapheim K."/>
        </authorList>
    </citation>
    <scope>NUCLEOTIDE SEQUENCE [LARGE SCALE GENOMIC DNA]</scope>
    <source>
        <strain evidence="1">0120121106</strain>
        <tissue evidence="1">Whole body</tissue>
    </source>
</reference>
<evidence type="ECO:0000313" key="1">
    <source>
        <dbReference type="EMBL" id="KZC12786.1"/>
    </source>
</evidence>
<dbReference type="PANTHER" id="PTHR47326">
    <property type="entry name" value="TRANSPOSABLE ELEMENT TC3 TRANSPOSASE-LIKE PROTEIN"/>
    <property type="match status" value="1"/>
</dbReference>
<protein>
    <recommendedName>
        <fullName evidence="3">Histone-lysine N-methyltransferase SETMAR</fullName>
    </recommendedName>
</protein>
<accession>A0A154PLP7</accession>
<dbReference type="EMBL" id="KQ434973">
    <property type="protein sequence ID" value="KZC12786.1"/>
    <property type="molecule type" value="Genomic_DNA"/>
</dbReference>
<dbReference type="Gene3D" id="3.30.420.10">
    <property type="entry name" value="Ribonuclease H-like superfamily/Ribonuclease H"/>
    <property type="match status" value="1"/>
</dbReference>